<protein>
    <submittedName>
        <fullName evidence="2">DUF6069 family protein</fullName>
    </submittedName>
</protein>
<feature type="transmembrane region" description="Helical" evidence="1">
    <location>
        <begin position="66"/>
        <end position="87"/>
    </location>
</feature>
<sequence>MSVTRTSSVSSTSVWSRDYGRPTIVVASVLAALVANLVLWLVGLLAGGSFEHTDAGTIASAAPGGVVLMTVVPLAVGLTVAALLSLWWNPIVRIAQVVGALLPLATIAGTISADFDGPSKVTLVLMHVVIAAVAVLGLEKMRDR</sequence>
<dbReference type="EMBL" id="JAUTXY010000009">
    <property type="protein sequence ID" value="MEE2059704.1"/>
    <property type="molecule type" value="Genomic_DNA"/>
</dbReference>
<dbReference type="Proteomes" id="UP001336020">
    <property type="component" value="Unassembled WGS sequence"/>
</dbReference>
<dbReference type="InterPro" id="IPR045713">
    <property type="entry name" value="DUF6069"/>
</dbReference>
<organism evidence="2 3">
    <name type="scientific">Rhodococcus artemisiae</name>
    <dbReference type="NCBI Taxonomy" id="714159"/>
    <lineage>
        <taxon>Bacteria</taxon>
        <taxon>Bacillati</taxon>
        <taxon>Actinomycetota</taxon>
        <taxon>Actinomycetes</taxon>
        <taxon>Mycobacteriales</taxon>
        <taxon>Nocardiaceae</taxon>
        <taxon>Rhodococcus</taxon>
    </lineage>
</organism>
<comment type="caution">
    <text evidence="2">The sequence shown here is derived from an EMBL/GenBank/DDBJ whole genome shotgun (WGS) entry which is preliminary data.</text>
</comment>
<evidence type="ECO:0000256" key="1">
    <source>
        <dbReference type="SAM" id="Phobius"/>
    </source>
</evidence>
<accession>A0ABU7LDT3</accession>
<keyword evidence="1" id="KW-0472">Membrane</keyword>
<keyword evidence="3" id="KW-1185">Reference proteome</keyword>
<name>A0ABU7LDT3_9NOCA</name>
<dbReference type="Pfam" id="PF19545">
    <property type="entry name" value="DUF6069"/>
    <property type="match status" value="1"/>
</dbReference>
<keyword evidence="1" id="KW-1133">Transmembrane helix</keyword>
<feature type="transmembrane region" description="Helical" evidence="1">
    <location>
        <begin position="24"/>
        <end position="46"/>
    </location>
</feature>
<evidence type="ECO:0000313" key="3">
    <source>
        <dbReference type="Proteomes" id="UP001336020"/>
    </source>
</evidence>
<feature type="transmembrane region" description="Helical" evidence="1">
    <location>
        <begin position="94"/>
        <end position="115"/>
    </location>
</feature>
<feature type="transmembrane region" description="Helical" evidence="1">
    <location>
        <begin position="121"/>
        <end position="138"/>
    </location>
</feature>
<keyword evidence="1" id="KW-0812">Transmembrane</keyword>
<dbReference type="RefSeq" id="WP_330134920.1">
    <property type="nucleotide sequence ID" value="NZ_JAUTXY010000009.1"/>
</dbReference>
<gene>
    <name evidence="2" type="ORF">Q7514_19480</name>
</gene>
<reference evidence="2 3" key="1">
    <citation type="submission" date="2023-07" db="EMBL/GenBank/DDBJ databases">
        <authorList>
            <person name="Girao M."/>
            <person name="Carvalho M.F."/>
        </authorList>
    </citation>
    <scope>NUCLEOTIDE SEQUENCE [LARGE SCALE GENOMIC DNA]</scope>
    <source>
        <strain evidence="2 3">YIM65754</strain>
    </source>
</reference>
<proteinExistence type="predicted"/>
<evidence type="ECO:0000313" key="2">
    <source>
        <dbReference type="EMBL" id="MEE2059704.1"/>
    </source>
</evidence>